<dbReference type="SUPFAM" id="SSF47323">
    <property type="entry name" value="Anticodon-binding domain of a subclass of class I aminoacyl-tRNA synthetases"/>
    <property type="match status" value="1"/>
</dbReference>
<evidence type="ECO:0000256" key="2">
    <source>
        <dbReference type="ARBA" id="ARBA00013164"/>
    </source>
</evidence>
<organism evidence="13 14">
    <name type="scientific">Candidatus Doudnabacteria bacterium RIFCSPHIGHO2_01_52_17</name>
    <dbReference type="NCBI Taxonomy" id="1817820"/>
    <lineage>
        <taxon>Bacteria</taxon>
        <taxon>Candidatus Doudnaibacteriota</taxon>
    </lineage>
</organism>
<feature type="non-terminal residue" evidence="13">
    <location>
        <position position="1"/>
    </location>
</feature>
<evidence type="ECO:0000256" key="3">
    <source>
        <dbReference type="ARBA" id="ARBA00022598"/>
    </source>
</evidence>
<keyword evidence="4" id="KW-0547">Nucleotide-binding</keyword>
<dbReference type="GO" id="GO:0005524">
    <property type="term" value="F:ATP binding"/>
    <property type="evidence" value="ECO:0007669"/>
    <property type="project" value="UniProtKB-KW"/>
</dbReference>
<dbReference type="FunFam" id="3.40.50.620:FF:000056">
    <property type="entry name" value="Leucine--tRNA ligase"/>
    <property type="match status" value="1"/>
</dbReference>
<dbReference type="GO" id="GO:0004823">
    <property type="term" value="F:leucine-tRNA ligase activity"/>
    <property type="evidence" value="ECO:0007669"/>
    <property type="project" value="UniProtKB-EC"/>
</dbReference>
<evidence type="ECO:0000259" key="12">
    <source>
        <dbReference type="Pfam" id="PF13603"/>
    </source>
</evidence>
<dbReference type="SUPFAM" id="SSF53474">
    <property type="entry name" value="alpha/beta-Hydrolases"/>
    <property type="match status" value="1"/>
</dbReference>
<feature type="domain" description="Methionyl/Valyl/Leucyl/Isoleucyl-tRNA synthetase anticodon-binding" evidence="10">
    <location>
        <begin position="603"/>
        <end position="718"/>
    </location>
</feature>
<gene>
    <name evidence="13" type="ORF">A3K06_02630</name>
</gene>
<dbReference type="Gene3D" id="3.40.50.1820">
    <property type="entry name" value="alpha/beta hydrolase"/>
    <property type="match status" value="1"/>
</dbReference>
<dbReference type="EC" id="6.1.1.4" evidence="2"/>
<proteinExistence type="inferred from homology"/>
<dbReference type="Pfam" id="PF00133">
    <property type="entry name" value="tRNA-synt_1"/>
    <property type="match status" value="1"/>
</dbReference>
<evidence type="ECO:0000313" key="14">
    <source>
        <dbReference type="Proteomes" id="UP000176547"/>
    </source>
</evidence>
<evidence type="ECO:0000256" key="6">
    <source>
        <dbReference type="ARBA" id="ARBA00022917"/>
    </source>
</evidence>
<feature type="domain" description="Aminoacyl-tRNA synthetase class Ia" evidence="9">
    <location>
        <begin position="367"/>
        <end position="557"/>
    </location>
</feature>
<dbReference type="SUPFAM" id="SSF50677">
    <property type="entry name" value="ValRS/IleRS/LeuRS editing domain"/>
    <property type="match status" value="1"/>
</dbReference>
<evidence type="ECO:0000256" key="1">
    <source>
        <dbReference type="ARBA" id="ARBA00005594"/>
    </source>
</evidence>
<evidence type="ECO:0000256" key="7">
    <source>
        <dbReference type="ARBA" id="ARBA00023146"/>
    </source>
</evidence>
<evidence type="ECO:0000256" key="4">
    <source>
        <dbReference type="ARBA" id="ARBA00022741"/>
    </source>
</evidence>
<accession>A0A1F5NFI0</accession>
<evidence type="ECO:0000313" key="13">
    <source>
        <dbReference type="EMBL" id="OGE76385.1"/>
    </source>
</evidence>
<dbReference type="Pfam" id="PF08264">
    <property type="entry name" value="Anticodon_1"/>
    <property type="match status" value="1"/>
</dbReference>
<dbReference type="InterPro" id="IPR009080">
    <property type="entry name" value="tRNAsynth_Ia_anticodon-bd"/>
</dbReference>
<comment type="catalytic activity">
    <reaction evidence="8">
        <text>tRNA(Leu) + L-leucine + ATP = L-leucyl-tRNA(Leu) + AMP + diphosphate</text>
        <dbReference type="Rhea" id="RHEA:11688"/>
        <dbReference type="Rhea" id="RHEA-COMP:9613"/>
        <dbReference type="Rhea" id="RHEA-COMP:9622"/>
        <dbReference type="ChEBI" id="CHEBI:30616"/>
        <dbReference type="ChEBI" id="CHEBI:33019"/>
        <dbReference type="ChEBI" id="CHEBI:57427"/>
        <dbReference type="ChEBI" id="CHEBI:78442"/>
        <dbReference type="ChEBI" id="CHEBI:78494"/>
        <dbReference type="ChEBI" id="CHEBI:456215"/>
        <dbReference type="EC" id="6.1.1.4"/>
    </reaction>
</comment>
<evidence type="ECO:0000256" key="8">
    <source>
        <dbReference type="ARBA" id="ARBA00047469"/>
    </source>
</evidence>
<dbReference type="InterPro" id="IPR009008">
    <property type="entry name" value="Val/Leu/Ile-tRNA-synth_edit"/>
</dbReference>
<sequence>NWIGRSEGAEIDFSIADPGAKRLVLLHAKGGSPRANFFPTLKKELEARGYEVEAPAMPNADEPDDIEQRDYVLKHCQFDENTTVLGHSFGGVVALRVLETGVKVNRVILVGAPFSGKYLDGKPRPTVTAAVKKGFDFDKIKKNARSFTALYDTHDLVVSMSDGEAFAEKLGATLVKAEGREPHFSASEEPVVSALCSSSIKVFTTRPDTVFGATYMVLAPEHPLVPELGVRISNSGEVRKYIEQTKKKTELQRTAIEKEKTGVELRGVKAVNPATNEEIPIWIADYVLMGYGTGAIMAVPAHDERDFVFAKKYDLPIREVVSGGDTKKAAFIQDGVVVNSGKYDDLNSAQARKKITKDLGKAKIQYKLRDWLISRQRYWGAPIPVIHCEDCGIQPVAEKDLPVELPTDVDFRPMGESPLARSKIFSSGVKCPNCKKPARRDTDTMDTFVDSSWYWIRYTDPHNAKAFADKKEIEKWTPVDTYVGGAEHAVLHLLYSRFFCKVLRDLGYLKFDEPFLKLRNQGLILGPDGQKMSKSRGNVINPDDVVDEFGADSMRLYEMFMGPLEDSKPWSTDGIKGVRRFLEKVWRIFQAKGGDGSETGEAEIERFLHKTIKKVQEDIEAFKFNTAVSTLMILANKIAEKPARVSHSESEVFLKILAPFAPHLTEDIWEQLGHQKSIHFEKWPEYDEKLVKDQSVRIAVQVNGRHRATMEIAADASEEQTKKLASEDRNVKKYLSGKKPKKVIFVKGKIINFVI</sequence>
<dbReference type="Gene3D" id="1.10.730.10">
    <property type="entry name" value="Isoleucyl-tRNA Synthetase, Domain 1"/>
    <property type="match status" value="1"/>
</dbReference>
<dbReference type="GO" id="GO:0005829">
    <property type="term" value="C:cytosol"/>
    <property type="evidence" value="ECO:0007669"/>
    <property type="project" value="TreeGrafter"/>
</dbReference>
<dbReference type="Proteomes" id="UP000176547">
    <property type="component" value="Unassembled WGS sequence"/>
</dbReference>
<dbReference type="Pfam" id="PF12697">
    <property type="entry name" value="Abhydrolase_6"/>
    <property type="match status" value="1"/>
</dbReference>
<name>A0A1F5NFI0_9BACT</name>
<feature type="domain" description="AB hydrolase-1" evidence="11">
    <location>
        <begin position="23"/>
        <end position="133"/>
    </location>
</feature>
<dbReference type="InterPro" id="IPR002302">
    <property type="entry name" value="Leu-tRNA-ligase"/>
</dbReference>
<dbReference type="EMBL" id="MFEG01000008">
    <property type="protein sequence ID" value="OGE76385.1"/>
    <property type="molecule type" value="Genomic_DNA"/>
</dbReference>
<dbReference type="InterPro" id="IPR002300">
    <property type="entry name" value="aa-tRNA-synth_Ia"/>
</dbReference>
<comment type="similarity">
    <text evidence="1">Belongs to the class-I aminoacyl-tRNA synthetase family.</text>
</comment>
<dbReference type="InterPro" id="IPR029058">
    <property type="entry name" value="AB_hydrolase_fold"/>
</dbReference>
<dbReference type="GO" id="GO:0002161">
    <property type="term" value="F:aminoacyl-tRNA deacylase activity"/>
    <property type="evidence" value="ECO:0007669"/>
    <property type="project" value="InterPro"/>
</dbReference>
<dbReference type="GO" id="GO:0006429">
    <property type="term" value="P:leucyl-tRNA aminoacylation"/>
    <property type="evidence" value="ECO:0007669"/>
    <property type="project" value="InterPro"/>
</dbReference>
<dbReference type="Gene3D" id="3.40.50.620">
    <property type="entry name" value="HUPs"/>
    <property type="match status" value="1"/>
</dbReference>
<dbReference type="Pfam" id="PF13603">
    <property type="entry name" value="tRNA-synt_1_2"/>
    <property type="match status" value="1"/>
</dbReference>
<dbReference type="InterPro" id="IPR000073">
    <property type="entry name" value="AB_hydrolase_1"/>
</dbReference>
<evidence type="ECO:0000256" key="5">
    <source>
        <dbReference type="ARBA" id="ARBA00022840"/>
    </source>
</evidence>
<dbReference type="SUPFAM" id="SSF52374">
    <property type="entry name" value="Nucleotidylyl transferase"/>
    <property type="match status" value="1"/>
</dbReference>
<evidence type="ECO:0000259" key="10">
    <source>
        <dbReference type="Pfam" id="PF08264"/>
    </source>
</evidence>
<evidence type="ECO:0000259" key="9">
    <source>
        <dbReference type="Pfam" id="PF00133"/>
    </source>
</evidence>
<dbReference type="PANTHER" id="PTHR43740:SF2">
    <property type="entry name" value="LEUCINE--TRNA LIGASE, MITOCHONDRIAL"/>
    <property type="match status" value="1"/>
</dbReference>
<keyword evidence="5" id="KW-0067">ATP-binding</keyword>
<dbReference type="InterPro" id="IPR025709">
    <property type="entry name" value="Leu_tRNA-synth_edit"/>
</dbReference>
<keyword evidence="6" id="KW-0648">Protein biosynthesis</keyword>
<feature type="domain" description="Leucyl-tRNA synthetase editing" evidence="12">
    <location>
        <begin position="198"/>
        <end position="359"/>
    </location>
</feature>
<keyword evidence="7" id="KW-0030">Aminoacyl-tRNA synthetase</keyword>
<keyword evidence="3" id="KW-0436">Ligase</keyword>
<dbReference type="FunFam" id="1.10.730.10:FF:000011">
    <property type="entry name" value="Leucine--tRNA ligase chloroplastic/mitochondrial"/>
    <property type="match status" value="1"/>
</dbReference>
<comment type="caution">
    <text evidence="13">The sequence shown here is derived from an EMBL/GenBank/DDBJ whole genome shotgun (WGS) entry which is preliminary data.</text>
</comment>
<dbReference type="InterPro" id="IPR014729">
    <property type="entry name" value="Rossmann-like_a/b/a_fold"/>
</dbReference>
<evidence type="ECO:0000259" key="11">
    <source>
        <dbReference type="Pfam" id="PF12697"/>
    </source>
</evidence>
<protein>
    <recommendedName>
        <fullName evidence="2">leucine--tRNA ligase</fullName>
        <ecNumber evidence="2">6.1.1.4</ecNumber>
    </recommendedName>
</protein>
<dbReference type="CDD" id="cd07958">
    <property type="entry name" value="Anticodon_Ia_Leu_BEm"/>
    <property type="match status" value="1"/>
</dbReference>
<reference evidence="13 14" key="1">
    <citation type="journal article" date="2016" name="Nat. Commun.">
        <title>Thousands of microbial genomes shed light on interconnected biogeochemical processes in an aquifer system.</title>
        <authorList>
            <person name="Anantharaman K."/>
            <person name="Brown C.T."/>
            <person name="Hug L.A."/>
            <person name="Sharon I."/>
            <person name="Castelle C.J."/>
            <person name="Probst A.J."/>
            <person name="Thomas B.C."/>
            <person name="Singh A."/>
            <person name="Wilkins M.J."/>
            <person name="Karaoz U."/>
            <person name="Brodie E.L."/>
            <person name="Williams K.H."/>
            <person name="Hubbard S.S."/>
            <person name="Banfield J.F."/>
        </authorList>
    </citation>
    <scope>NUCLEOTIDE SEQUENCE [LARGE SCALE GENOMIC DNA]</scope>
</reference>
<dbReference type="InterPro" id="IPR013155">
    <property type="entry name" value="M/V/L/I-tRNA-synth_anticd-bd"/>
</dbReference>
<dbReference type="PANTHER" id="PTHR43740">
    <property type="entry name" value="LEUCYL-TRNA SYNTHETASE"/>
    <property type="match status" value="1"/>
</dbReference>
<dbReference type="AlphaFoldDB" id="A0A1F5NFI0"/>